<gene>
    <name evidence="5" type="ORF">TEA_015500</name>
</gene>
<dbReference type="SMART" id="SM00054">
    <property type="entry name" value="EFh"/>
    <property type="match status" value="4"/>
</dbReference>
<feature type="region of interest" description="Disordered" evidence="2">
    <location>
        <begin position="162"/>
        <end position="188"/>
    </location>
</feature>
<evidence type="ECO:0000256" key="1">
    <source>
        <dbReference type="SAM" id="Coils"/>
    </source>
</evidence>
<organism evidence="5 6">
    <name type="scientific">Camellia sinensis var. sinensis</name>
    <name type="common">China tea</name>
    <dbReference type="NCBI Taxonomy" id="542762"/>
    <lineage>
        <taxon>Eukaryota</taxon>
        <taxon>Viridiplantae</taxon>
        <taxon>Streptophyta</taxon>
        <taxon>Embryophyta</taxon>
        <taxon>Tracheophyta</taxon>
        <taxon>Spermatophyta</taxon>
        <taxon>Magnoliopsida</taxon>
        <taxon>eudicotyledons</taxon>
        <taxon>Gunneridae</taxon>
        <taxon>Pentapetalae</taxon>
        <taxon>asterids</taxon>
        <taxon>Ericales</taxon>
        <taxon>Theaceae</taxon>
        <taxon>Camellia</taxon>
    </lineage>
</organism>
<dbReference type="GO" id="GO:0005634">
    <property type="term" value="C:nucleus"/>
    <property type="evidence" value="ECO:0007669"/>
    <property type="project" value="TreeGrafter"/>
</dbReference>
<feature type="compositionally biased region" description="Polar residues" evidence="2">
    <location>
        <begin position="990"/>
        <end position="1002"/>
    </location>
</feature>
<reference evidence="5 6" key="1">
    <citation type="journal article" date="2018" name="Proc. Natl. Acad. Sci. U.S.A.">
        <title>Draft genome sequence of Camellia sinensis var. sinensis provides insights into the evolution of the tea genome and tea quality.</title>
        <authorList>
            <person name="Wei C."/>
            <person name="Yang H."/>
            <person name="Wang S."/>
            <person name="Zhao J."/>
            <person name="Liu C."/>
            <person name="Gao L."/>
            <person name="Xia E."/>
            <person name="Lu Y."/>
            <person name="Tai Y."/>
            <person name="She G."/>
            <person name="Sun J."/>
            <person name="Cao H."/>
            <person name="Tong W."/>
            <person name="Gao Q."/>
            <person name="Li Y."/>
            <person name="Deng W."/>
            <person name="Jiang X."/>
            <person name="Wang W."/>
            <person name="Chen Q."/>
            <person name="Zhang S."/>
            <person name="Li H."/>
            <person name="Wu J."/>
            <person name="Wang P."/>
            <person name="Li P."/>
            <person name="Shi C."/>
            <person name="Zheng F."/>
            <person name="Jian J."/>
            <person name="Huang B."/>
            <person name="Shan D."/>
            <person name="Shi M."/>
            <person name="Fang C."/>
            <person name="Yue Y."/>
            <person name="Li F."/>
            <person name="Li D."/>
            <person name="Wei S."/>
            <person name="Han B."/>
            <person name="Jiang C."/>
            <person name="Yin Y."/>
            <person name="Xia T."/>
            <person name="Zhang Z."/>
            <person name="Bennetzen J.L."/>
            <person name="Zhao S."/>
            <person name="Wan X."/>
        </authorList>
    </citation>
    <scope>NUCLEOTIDE SEQUENCE [LARGE SCALE GENOMIC DNA]</scope>
    <source>
        <strain evidence="6">cv. Shuchazao</strain>
        <tissue evidence="5">Leaf</tissue>
    </source>
</reference>
<feature type="domain" description="EF-hand" evidence="4">
    <location>
        <begin position="457"/>
        <end position="492"/>
    </location>
</feature>
<dbReference type="PANTHER" id="PTHR11216">
    <property type="entry name" value="EH DOMAIN"/>
    <property type="match status" value="1"/>
</dbReference>
<sequence>MAGQNQTPNIDPFDAYFRRADLDRDGRISGAEAVAFLQGSNLPQQVLAKIWMYADQHKTGFLGRAEFYNLLKLVTVAQSKRELTPDIVKAALYGPASAKIPAPQINFAATPAASSPMPGTPVPQLSGTTLMPSQNIGVRGPQVSANPSMGQQFFPPQQNHLGKPPRPMPPSTAFHPQQGVPSQGMSGVGTMTAPPSSTNISTGWLGGRTGGPPAGVAQIPNRGITPSITQDGFGMAAPGMTASQPRPHATTGLMPPAAPKPHDPTLPSSEVGAEDSKALAVSENGFASDSVFGDVFSVTSSQPTQDSSAPESSASNLPVSSAIVPTSTGSQSTARPSPLGSLQTAFSQQSVGSQPQQVQPTVKGIQQASVQSSTAFSSASAGFPVGAGNSASDQSQIPWPRMTQSDVQKYTKVFVEVDTDRDGKVTGEQARNLFLSWRLPRVAKFLDNVVFVAGILGVSEVLKQVWDLSDQDNDSMLSLREFCIAVYLMERYREGRPLPRTLPSGIMFNETLLPASGQPAAAYGSATWRPTPGLQQAQVMPGAQPGTPAARARPPNQVSVPLPDEAMQPTLQKSKVPVLEKHLLNQLSEEEQNSLNSKFQEATEANKKVEELEKEILDSREKIGFYRSKMQEIILYKSRCDNRLNEIIERTSGDKREAESLAKKYEEKYKQIGDVASKLTIEEATFRDIQENKMELYRAIVKMEQDGKADSIQVNADKIQSELDELVKSLNERCKSYGLRAKPTTLNELPFGWQPGIQEGAADWDENWDKFEDEGFTFVKELTLDVENVVAPPKSKSSSVVSKASSTKEGVHVSSANADHKSETPPSGGERIRDDAHSEDGVARSPPGSPAHAQNSPSSKNFSADGSPHAGETQSEHGGVESVFSGDKIADERNWGVFDTHYDTDSGWDFSSGFTFVKELTLDVENVVAPPKSKSSSVVSKASSTKEGVHVSSANADHKSETPPSGGERIHDDAHSEDGVARSPPGSPAHAQNSPSSKNFSADGSPHARETQSEHGGVESVFSGDKIADERNWGVFDTHYDTDSGWDFSSGPIKDMESSFFDSGGLGLPPIRTDSSYKDTYQRKSPFVFEDSANSPQSDNLFQKKSTYVFDSVPSTPQADNLFQNKSTLVFDSVPSTPQADNLFQKKSTFVFDSVPSTPQADNLFQNKSTLVFDSVPSTPQADNLFQKKSTFVFDSVPSTPQADSLFQKSTFAFDSVPSTPQADNLFQQKSTFAFDSVPSTPMYNYSNNSPRRFSKGSEEHTFDNFSRFDSFNTQDSGFFPQHDSLTRFDSIRSTRDSDYSQGSYFPPQDSFPRFDSFRSTADSDTSHGLFPPRDYARFDSIRSSSDFDDSHGFHSFDDNDPFGTSGPFKTCSLEVCGYSSRWNHDSGCVIRYGLTMRQ</sequence>
<dbReference type="PROSITE" id="PS50031">
    <property type="entry name" value="EH"/>
    <property type="match status" value="2"/>
</dbReference>
<dbReference type="PROSITE" id="PS50222">
    <property type="entry name" value="EF_HAND_2"/>
    <property type="match status" value="3"/>
</dbReference>
<feature type="domain" description="EF-hand" evidence="4">
    <location>
        <begin position="8"/>
        <end position="43"/>
    </location>
</feature>
<feature type="coiled-coil region" evidence="1">
    <location>
        <begin position="595"/>
        <end position="675"/>
    </location>
</feature>
<feature type="compositionally biased region" description="Low complexity" evidence="2">
    <location>
        <begin position="791"/>
        <end position="805"/>
    </location>
</feature>
<dbReference type="SUPFAM" id="SSF47473">
    <property type="entry name" value="EF-hand"/>
    <property type="match status" value="2"/>
</dbReference>
<evidence type="ECO:0000313" key="5">
    <source>
        <dbReference type="EMBL" id="THG04159.1"/>
    </source>
</evidence>
<evidence type="ECO:0000256" key="2">
    <source>
        <dbReference type="SAM" id="MobiDB-lite"/>
    </source>
</evidence>
<feature type="domain" description="EF-hand" evidence="4">
    <location>
        <begin position="405"/>
        <end position="440"/>
    </location>
</feature>
<dbReference type="GO" id="GO:0006897">
    <property type="term" value="P:endocytosis"/>
    <property type="evidence" value="ECO:0007669"/>
    <property type="project" value="TreeGrafter"/>
</dbReference>
<feature type="domain" description="EH" evidence="3">
    <location>
        <begin position="9"/>
        <end position="99"/>
    </location>
</feature>
<proteinExistence type="predicted"/>
<dbReference type="GO" id="GO:0005886">
    <property type="term" value="C:plasma membrane"/>
    <property type="evidence" value="ECO:0007669"/>
    <property type="project" value="TreeGrafter"/>
</dbReference>
<evidence type="ECO:0000259" key="3">
    <source>
        <dbReference type="PROSITE" id="PS50031"/>
    </source>
</evidence>
<evidence type="ECO:0000259" key="4">
    <source>
        <dbReference type="PROSITE" id="PS50222"/>
    </source>
</evidence>
<comment type="caution">
    <text evidence="5">The sequence shown here is derived from an EMBL/GenBank/DDBJ whole genome shotgun (WGS) entry which is preliminary data.</text>
</comment>
<dbReference type="Proteomes" id="UP000306102">
    <property type="component" value="Unassembled WGS sequence"/>
</dbReference>
<dbReference type="Gene3D" id="1.10.238.10">
    <property type="entry name" value="EF-hand"/>
    <property type="match status" value="2"/>
</dbReference>
<dbReference type="STRING" id="542762.A0A4S4DMI1"/>
<feature type="region of interest" description="Disordered" evidence="2">
    <location>
        <begin position="929"/>
        <end position="1024"/>
    </location>
</feature>
<feature type="compositionally biased region" description="Low complexity" evidence="2">
    <location>
        <begin position="929"/>
        <end position="943"/>
    </location>
</feature>
<feature type="region of interest" description="Disordered" evidence="2">
    <location>
        <begin position="298"/>
        <end position="360"/>
    </location>
</feature>
<dbReference type="GO" id="GO:0016197">
    <property type="term" value="P:endosomal transport"/>
    <property type="evidence" value="ECO:0007669"/>
    <property type="project" value="TreeGrafter"/>
</dbReference>
<protein>
    <recommendedName>
        <fullName evidence="7">Calcium-binding EF hand family protein</fullName>
    </recommendedName>
</protein>
<feature type="compositionally biased region" description="Basic and acidic residues" evidence="2">
    <location>
        <begin position="968"/>
        <end position="980"/>
    </location>
</feature>
<dbReference type="GO" id="GO:0005737">
    <property type="term" value="C:cytoplasm"/>
    <property type="evidence" value="ECO:0007669"/>
    <property type="project" value="TreeGrafter"/>
</dbReference>
<dbReference type="PANTHER" id="PTHR11216:SF161">
    <property type="entry name" value="CALCIUM-BINDING EF HAND FAMILY PROTEIN"/>
    <property type="match status" value="1"/>
</dbReference>
<dbReference type="EMBL" id="SDRB02010808">
    <property type="protein sequence ID" value="THG04159.1"/>
    <property type="molecule type" value="Genomic_DNA"/>
</dbReference>
<evidence type="ECO:0008006" key="7">
    <source>
        <dbReference type="Google" id="ProtNLM"/>
    </source>
</evidence>
<dbReference type="CDD" id="cd00052">
    <property type="entry name" value="EH"/>
    <property type="match status" value="2"/>
</dbReference>
<dbReference type="InterPro" id="IPR002048">
    <property type="entry name" value="EF_hand_dom"/>
</dbReference>
<dbReference type="InterPro" id="IPR000261">
    <property type="entry name" value="EH_dom"/>
</dbReference>
<name>A0A4S4DMI1_CAMSN</name>
<feature type="region of interest" description="Disordered" evidence="2">
    <location>
        <begin position="222"/>
        <end position="276"/>
    </location>
</feature>
<dbReference type="SMART" id="SM00027">
    <property type="entry name" value="EH"/>
    <property type="match status" value="2"/>
</dbReference>
<feature type="region of interest" description="Disordered" evidence="2">
    <location>
        <begin position="538"/>
        <end position="558"/>
    </location>
</feature>
<keyword evidence="6" id="KW-1185">Reference proteome</keyword>
<feature type="compositionally biased region" description="Basic and acidic residues" evidence="2">
    <location>
        <begin position="1006"/>
        <end position="1017"/>
    </location>
</feature>
<dbReference type="GO" id="GO:0005509">
    <property type="term" value="F:calcium ion binding"/>
    <property type="evidence" value="ECO:0007669"/>
    <property type="project" value="InterPro"/>
</dbReference>
<feature type="compositionally biased region" description="Low complexity" evidence="2">
    <location>
        <begin position="347"/>
        <end position="360"/>
    </location>
</feature>
<dbReference type="Pfam" id="PF12763">
    <property type="entry name" value="EH"/>
    <property type="match status" value="2"/>
</dbReference>
<evidence type="ECO:0000313" key="6">
    <source>
        <dbReference type="Proteomes" id="UP000306102"/>
    </source>
</evidence>
<feature type="compositionally biased region" description="Polar residues" evidence="2">
    <location>
        <begin position="298"/>
        <end position="346"/>
    </location>
</feature>
<feature type="compositionally biased region" description="Polar residues" evidence="2">
    <location>
        <begin position="852"/>
        <end position="864"/>
    </location>
</feature>
<dbReference type="InterPro" id="IPR011992">
    <property type="entry name" value="EF-hand-dom_pair"/>
</dbReference>
<keyword evidence="1" id="KW-0175">Coiled coil</keyword>
<feature type="domain" description="EH" evidence="3">
    <location>
        <begin position="460"/>
        <end position="507"/>
    </location>
</feature>
<accession>A0A4S4DMI1</accession>
<feature type="region of interest" description="Disordered" evidence="2">
    <location>
        <begin position="791"/>
        <end position="887"/>
    </location>
</feature>
<feature type="compositionally biased region" description="Basic and acidic residues" evidence="2">
    <location>
        <begin position="830"/>
        <end position="842"/>
    </location>
</feature>